<organism evidence="2 3">
    <name type="scientific">Aquimarina gracilis</name>
    <dbReference type="NCBI Taxonomy" id="874422"/>
    <lineage>
        <taxon>Bacteria</taxon>
        <taxon>Pseudomonadati</taxon>
        <taxon>Bacteroidota</taxon>
        <taxon>Flavobacteriia</taxon>
        <taxon>Flavobacteriales</taxon>
        <taxon>Flavobacteriaceae</taxon>
        <taxon>Aquimarina</taxon>
    </lineage>
</organism>
<evidence type="ECO:0000313" key="3">
    <source>
        <dbReference type="Proteomes" id="UP001327027"/>
    </source>
</evidence>
<name>A0ABU6A0P8_9FLAO</name>
<dbReference type="InterPro" id="IPR046674">
    <property type="entry name" value="DUF6544"/>
</dbReference>
<dbReference type="Proteomes" id="UP001327027">
    <property type="component" value="Unassembled WGS sequence"/>
</dbReference>
<reference evidence="2 3" key="1">
    <citation type="journal article" date="2013" name="Int. J. Syst. Evol. Microbiol.">
        <title>Aquimarina gracilis sp. nov., isolated from the gut microflora of a mussel, Mytilus coruscus, and emended description of Aquimarina spongiae.</title>
        <authorList>
            <person name="Park S.C."/>
            <person name="Choe H.N."/>
            <person name="Baik K.S."/>
            <person name="Seong C.N."/>
        </authorList>
    </citation>
    <scope>NUCLEOTIDE SEQUENCE [LARGE SCALE GENOMIC DNA]</scope>
    <source>
        <strain evidence="2 3">PSC32</strain>
    </source>
</reference>
<evidence type="ECO:0000313" key="2">
    <source>
        <dbReference type="EMBL" id="MEB3347676.1"/>
    </source>
</evidence>
<keyword evidence="1" id="KW-0472">Membrane</keyword>
<proteinExistence type="predicted"/>
<dbReference type="Pfam" id="PF20181">
    <property type="entry name" value="DUF6544"/>
    <property type="match status" value="1"/>
</dbReference>
<sequence>MKKIAKMTLTIVGILVLLIIIISLIGISSFDKKVKKEKTILFTSNAILKEKISENDLKELPELMKNYLIKTKIIGKPKYCHVTFRQKGKIQTDPKKGWISFSAIQHMSSNNPGFIWKAKALPMLIRDKYLNQKGEVLVSLLGIKNVEQHTGAEVDQSSLGRYFGELIWFPIGFLDPDITWENVDHKTVKGTITKDNQSLIGYFYFDENGMIESYRTKRYRGTTLEDFIGEVGEYKLYNQMLLPNKMIAIWDLEDRRLVYFNASIIDYKIE</sequence>
<accession>A0ABU6A0P8</accession>
<gene>
    <name evidence="2" type="ORF">U6A24_19520</name>
</gene>
<feature type="transmembrane region" description="Helical" evidence="1">
    <location>
        <begin position="7"/>
        <end position="30"/>
    </location>
</feature>
<dbReference type="EMBL" id="JAYKLX010000009">
    <property type="protein sequence ID" value="MEB3347676.1"/>
    <property type="molecule type" value="Genomic_DNA"/>
</dbReference>
<keyword evidence="3" id="KW-1185">Reference proteome</keyword>
<keyword evidence="1" id="KW-1133">Transmembrane helix</keyword>
<comment type="caution">
    <text evidence="2">The sequence shown here is derived from an EMBL/GenBank/DDBJ whole genome shotgun (WGS) entry which is preliminary data.</text>
</comment>
<evidence type="ECO:0000256" key="1">
    <source>
        <dbReference type="SAM" id="Phobius"/>
    </source>
</evidence>
<keyword evidence="1" id="KW-0812">Transmembrane</keyword>
<protein>
    <submittedName>
        <fullName evidence="2">DUF6544 family protein</fullName>
    </submittedName>
</protein>
<dbReference type="RefSeq" id="WP_324181699.1">
    <property type="nucleotide sequence ID" value="NZ_BAABAW010000014.1"/>
</dbReference>